<evidence type="ECO:0000256" key="12">
    <source>
        <dbReference type="RuleBase" id="RU003784"/>
    </source>
</evidence>
<dbReference type="GO" id="GO:0005524">
    <property type="term" value="F:ATP binding"/>
    <property type="evidence" value="ECO:0007669"/>
    <property type="project" value="UniProtKB-UniRule"/>
</dbReference>
<dbReference type="PANTHER" id="PTHR11088">
    <property type="entry name" value="TRNA DIMETHYLALLYLTRANSFERASE"/>
    <property type="match status" value="1"/>
</dbReference>
<organism evidence="14 15">
    <name type="scientific">Nostocoides australiense Ben110</name>
    <dbReference type="NCBI Taxonomy" id="1193182"/>
    <lineage>
        <taxon>Bacteria</taxon>
        <taxon>Bacillati</taxon>
        <taxon>Actinomycetota</taxon>
        <taxon>Actinomycetes</taxon>
        <taxon>Micrococcales</taxon>
        <taxon>Intrasporangiaceae</taxon>
        <taxon>Nostocoides</taxon>
    </lineage>
</organism>
<evidence type="ECO:0000256" key="1">
    <source>
        <dbReference type="ARBA" id="ARBA00001946"/>
    </source>
</evidence>
<evidence type="ECO:0000256" key="3">
    <source>
        <dbReference type="ARBA" id="ARBA00005842"/>
    </source>
</evidence>
<comment type="cofactor">
    <cofactor evidence="1 10">
        <name>Mg(2+)</name>
        <dbReference type="ChEBI" id="CHEBI:18420"/>
    </cofactor>
</comment>
<accession>W6JVC0</accession>
<dbReference type="NCBIfam" id="TIGR00174">
    <property type="entry name" value="miaA"/>
    <property type="match status" value="1"/>
</dbReference>
<dbReference type="InterPro" id="IPR039657">
    <property type="entry name" value="Dimethylallyltransferase"/>
</dbReference>
<dbReference type="SUPFAM" id="SSF52540">
    <property type="entry name" value="P-loop containing nucleoside triphosphate hydrolases"/>
    <property type="match status" value="1"/>
</dbReference>
<evidence type="ECO:0000256" key="5">
    <source>
        <dbReference type="ARBA" id="ARBA00022694"/>
    </source>
</evidence>
<evidence type="ECO:0000256" key="2">
    <source>
        <dbReference type="ARBA" id="ARBA00003213"/>
    </source>
</evidence>
<dbReference type="InterPro" id="IPR027417">
    <property type="entry name" value="P-loop_NTPase"/>
</dbReference>
<comment type="subunit">
    <text evidence="10">Monomer.</text>
</comment>
<dbReference type="GO" id="GO:0006400">
    <property type="term" value="P:tRNA modification"/>
    <property type="evidence" value="ECO:0007669"/>
    <property type="project" value="TreeGrafter"/>
</dbReference>
<dbReference type="AlphaFoldDB" id="W6JVC0"/>
<feature type="binding site" evidence="10">
    <location>
        <begin position="19"/>
        <end position="24"/>
    </location>
    <ligand>
        <name>substrate</name>
    </ligand>
</feature>
<comment type="caution">
    <text evidence="10">Lacks conserved residue(s) required for the propagation of feature annotation.</text>
</comment>
<keyword evidence="8 10" id="KW-0460">Magnesium</keyword>
<keyword evidence="6 10" id="KW-0547">Nucleotide-binding</keyword>
<keyword evidence="5 10" id="KW-0819">tRNA processing</keyword>
<dbReference type="PANTHER" id="PTHR11088:SF60">
    <property type="entry name" value="TRNA DIMETHYLALLYLTRANSFERASE"/>
    <property type="match status" value="1"/>
</dbReference>
<evidence type="ECO:0000313" key="15">
    <source>
        <dbReference type="Proteomes" id="UP000035763"/>
    </source>
</evidence>
<comment type="catalytic activity">
    <reaction evidence="9 10 11">
        <text>adenosine(37) in tRNA + dimethylallyl diphosphate = N(6)-dimethylallyladenosine(37) in tRNA + diphosphate</text>
        <dbReference type="Rhea" id="RHEA:26482"/>
        <dbReference type="Rhea" id="RHEA-COMP:10162"/>
        <dbReference type="Rhea" id="RHEA-COMP:10375"/>
        <dbReference type="ChEBI" id="CHEBI:33019"/>
        <dbReference type="ChEBI" id="CHEBI:57623"/>
        <dbReference type="ChEBI" id="CHEBI:74411"/>
        <dbReference type="ChEBI" id="CHEBI:74415"/>
        <dbReference type="EC" id="2.5.1.75"/>
    </reaction>
</comment>
<comment type="function">
    <text evidence="2 10 12">Catalyzes the transfer of a dimethylallyl group onto the adenine at position 37 in tRNAs that read codons beginning with uridine, leading to the formation of N6-(dimethylallyl)adenosine (i(6)A).</text>
</comment>
<protein>
    <recommendedName>
        <fullName evidence="10">tRNA dimethylallyltransferase</fullName>
        <ecNumber evidence="10">2.5.1.75</ecNumber>
    </recommendedName>
    <alternativeName>
        <fullName evidence="10">Dimethylallyl diphosphate:tRNA dimethylallyltransferase</fullName>
        <shortName evidence="10">DMAPP:tRNA dimethylallyltransferase</shortName>
        <shortName evidence="10">DMATase</shortName>
    </alternativeName>
    <alternativeName>
        <fullName evidence="10">Isopentenyl-diphosphate:tRNA isopentenyltransferase</fullName>
        <shortName evidence="10">IPP transferase</shortName>
        <shortName evidence="10">IPPT</shortName>
        <shortName evidence="10">IPTase</shortName>
    </alternativeName>
</protein>
<keyword evidence="4 10" id="KW-0808">Transferase</keyword>
<evidence type="ECO:0000256" key="11">
    <source>
        <dbReference type="RuleBase" id="RU003783"/>
    </source>
</evidence>
<feature type="site" description="Interaction with substrate tRNA" evidence="10">
    <location>
        <position position="129"/>
    </location>
</feature>
<feature type="site" description="Interaction with substrate tRNA" evidence="10">
    <location>
        <position position="108"/>
    </location>
</feature>
<comment type="similarity">
    <text evidence="3 10 13">Belongs to the IPP transferase family.</text>
</comment>
<dbReference type="Proteomes" id="UP000035763">
    <property type="component" value="Unassembled WGS sequence"/>
</dbReference>
<keyword evidence="15" id="KW-1185">Reference proteome</keyword>
<dbReference type="EMBL" id="CAJA01000090">
    <property type="protein sequence ID" value="CCH72601.1"/>
    <property type="molecule type" value="Genomic_DNA"/>
</dbReference>
<evidence type="ECO:0000256" key="9">
    <source>
        <dbReference type="ARBA" id="ARBA00049563"/>
    </source>
</evidence>
<dbReference type="InterPro" id="IPR018022">
    <property type="entry name" value="IPT"/>
</dbReference>
<feature type="binding site" evidence="10">
    <location>
        <begin position="17"/>
        <end position="24"/>
    </location>
    <ligand>
        <name>ATP</name>
        <dbReference type="ChEBI" id="CHEBI:30616"/>
    </ligand>
</feature>
<comment type="caution">
    <text evidence="14">The sequence shown here is derived from an EMBL/GenBank/DDBJ whole genome shotgun (WGS) entry which is preliminary data.</text>
</comment>
<dbReference type="FunFam" id="1.10.20.140:FF:000001">
    <property type="entry name" value="tRNA dimethylallyltransferase"/>
    <property type="match status" value="1"/>
</dbReference>
<evidence type="ECO:0000256" key="7">
    <source>
        <dbReference type="ARBA" id="ARBA00022840"/>
    </source>
</evidence>
<gene>
    <name evidence="10 14" type="primary">miaA</name>
    <name evidence="14" type="ORF">BN11_180019</name>
</gene>
<evidence type="ECO:0000313" key="14">
    <source>
        <dbReference type="EMBL" id="CCH72601.1"/>
    </source>
</evidence>
<keyword evidence="7 10" id="KW-0067">ATP-binding</keyword>
<dbReference type="Gene3D" id="3.40.50.300">
    <property type="entry name" value="P-loop containing nucleotide triphosphate hydrolases"/>
    <property type="match status" value="1"/>
</dbReference>
<dbReference type="GO" id="GO:0052381">
    <property type="term" value="F:tRNA dimethylallyltransferase activity"/>
    <property type="evidence" value="ECO:0007669"/>
    <property type="project" value="UniProtKB-UniRule"/>
</dbReference>
<dbReference type="Pfam" id="PF01715">
    <property type="entry name" value="IPPT"/>
    <property type="match status" value="1"/>
</dbReference>
<reference evidence="14 15" key="1">
    <citation type="journal article" date="2013" name="ISME J.">
        <title>A metabolic model for members of the genus Tetrasphaera involved in enhanced biological phosphorus removal.</title>
        <authorList>
            <person name="Kristiansen R."/>
            <person name="Nguyen H.T.T."/>
            <person name="Saunders A.M."/>
            <person name="Nielsen J.L."/>
            <person name="Wimmer R."/>
            <person name="Le V.Q."/>
            <person name="McIlroy S.J."/>
            <person name="Petrovski S."/>
            <person name="Seviour R.J."/>
            <person name="Calteau A."/>
            <person name="Nielsen K.L."/>
            <person name="Nielsen P.H."/>
        </authorList>
    </citation>
    <scope>NUCLEOTIDE SEQUENCE [LARGE SCALE GENOMIC DNA]</scope>
    <source>
        <strain evidence="14 15">Ben110</strain>
    </source>
</reference>
<proteinExistence type="inferred from homology"/>
<evidence type="ECO:0000256" key="10">
    <source>
        <dbReference type="HAMAP-Rule" id="MF_00185"/>
    </source>
</evidence>
<sequence length="310" mass="33736">MTPGGMPSAHPVVAVVGATATGKSALALDLAERIGAEIVNADAMQLYRGMDIGTAKLPVGERRGIPHHQLDILDVTDEASVAVYQRESRRDLDGISERGGIPLLVGGSGLYVRAALDALDIPPTDPDVRARWEAYAAAHGAEAAHSELARVDPVAAQQILPTNVRRIVRALEVNELTGGPFLAALPRRTYRRATVMVGLHLERDRLDERIGRRTEQMWADGLIDEVERLVAAGLREGRTARAAIGYQQALAQLDGNLREDEAIAETITATRRLVRRQESWFRPDPRIHWMPADDPGLTDAVLRLLDSAAT</sequence>
<evidence type="ECO:0000256" key="13">
    <source>
        <dbReference type="RuleBase" id="RU003785"/>
    </source>
</evidence>
<dbReference type="STRING" id="1193182.BN11_180019"/>
<evidence type="ECO:0000256" key="4">
    <source>
        <dbReference type="ARBA" id="ARBA00022679"/>
    </source>
</evidence>
<name>W6JVC0_9MICO</name>
<evidence type="ECO:0000256" key="8">
    <source>
        <dbReference type="ARBA" id="ARBA00022842"/>
    </source>
</evidence>
<dbReference type="HAMAP" id="MF_00185">
    <property type="entry name" value="IPP_trans"/>
    <property type="match status" value="1"/>
</dbReference>
<dbReference type="Gene3D" id="1.10.20.140">
    <property type="match status" value="1"/>
</dbReference>
<dbReference type="EC" id="2.5.1.75" evidence="10"/>
<evidence type="ECO:0000256" key="6">
    <source>
        <dbReference type="ARBA" id="ARBA00022741"/>
    </source>
</evidence>